<dbReference type="InterPro" id="IPR027354">
    <property type="entry name" value="YcgL_dom"/>
</dbReference>
<proteinExistence type="inferred from homology"/>
<dbReference type="AlphaFoldDB" id="A0AB94IDU2"/>
<dbReference type="RefSeq" id="WP_024495604.1">
    <property type="nucleotide sequence ID" value="NZ_AWGA01000024.1"/>
</dbReference>
<reference evidence="3 4" key="1">
    <citation type="journal article" date="2014" name="Appl. Environ. Microbiol.">
        <title>Genomic features of a bumble bee symbiont reflect its host environment.</title>
        <authorList>
            <person name="Martinson V.G."/>
            <person name="Magoc T."/>
            <person name="Koch H."/>
            <person name="Salzberg S.L."/>
            <person name="Moran N.A."/>
        </authorList>
    </citation>
    <scope>NUCLEOTIDE SEQUENCE [LARGE SCALE GENOMIC DNA]</scope>
    <source>
        <strain evidence="3 4">Bimp</strain>
    </source>
</reference>
<dbReference type="Gene3D" id="3.10.510.20">
    <property type="entry name" value="YcgL domain"/>
    <property type="match status" value="1"/>
</dbReference>
<protein>
    <recommendedName>
        <fullName evidence="1">YcgL domain-containing protein O970_02485</fullName>
    </recommendedName>
</protein>
<name>A0AB94IDU2_9GAMM</name>
<dbReference type="PANTHER" id="PTHR38109">
    <property type="entry name" value="PROTEIN YCGL"/>
    <property type="match status" value="1"/>
</dbReference>
<evidence type="ECO:0000256" key="1">
    <source>
        <dbReference type="HAMAP-Rule" id="MF_01866"/>
    </source>
</evidence>
<evidence type="ECO:0000313" key="3">
    <source>
        <dbReference type="EMBL" id="TEA27634.1"/>
    </source>
</evidence>
<dbReference type="PANTHER" id="PTHR38109:SF1">
    <property type="entry name" value="PROTEIN YCGL"/>
    <property type="match status" value="1"/>
</dbReference>
<organism evidence="3 4">
    <name type="scientific">Candidatus Schmidhempelia bombi str. Bimp</name>
    <dbReference type="NCBI Taxonomy" id="1387197"/>
    <lineage>
        <taxon>Bacteria</taxon>
        <taxon>Pseudomonadati</taxon>
        <taxon>Pseudomonadota</taxon>
        <taxon>Gammaproteobacteria</taxon>
        <taxon>Orbales</taxon>
        <taxon>Orbaceae</taxon>
        <taxon>Candidatus Schmidhempelia</taxon>
    </lineage>
</organism>
<dbReference type="EMBL" id="AWGA01000024">
    <property type="protein sequence ID" value="TEA27634.1"/>
    <property type="molecule type" value="Genomic_DNA"/>
</dbReference>
<dbReference type="SUPFAM" id="SSF160191">
    <property type="entry name" value="YcgL-like"/>
    <property type="match status" value="1"/>
</dbReference>
<dbReference type="Proteomes" id="UP000506160">
    <property type="component" value="Unassembled WGS sequence"/>
</dbReference>
<dbReference type="Pfam" id="PF05166">
    <property type="entry name" value="YcgL"/>
    <property type="match status" value="1"/>
</dbReference>
<dbReference type="InterPro" id="IPR038068">
    <property type="entry name" value="YcgL-like_sf"/>
</dbReference>
<evidence type="ECO:0000313" key="4">
    <source>
        <dbReference type="Proteomes" id="UP000506160"/>
    </source>
</evidence>
<dbReference type="PROSITE" id="PS51648">
    <property type="entry name" value="YCGL"/>
    <property type="match status" value="1"/>
</dbReference>
<gene>
    <name evidence="3" type="ORF">O970_02485</name>
</gene>
<keyword evidence="4" id="KW-1185">Reference proteome</keyword>
<dbReference type="HAMAP" id="MF_01866">
    <property type="entry name" value="UPF0745"/>
    <property type="match status" value="1"/>
</dbReference>
<sequence>MWCFIYRSQKKSDSYLYIDKQNDFSVVPEALMKVFGAPIFVMRLWLNDERKMMAASPAEIRKTISENGYFLQMLNDSDFQIK</sequence>
<feature type="domain" description="YcgL" evidence="2">
    <location>
        <begin position="1"/>
        <end position="82"/>
    </location>
</feature>
<comment type="caution">
    <text evidence="3">The sequence shown here is derived from an EMBL/GenBank/DDBJ whole genome shotgun (WGS) entry which is preliminary data.</text>
</comment>
<accession>A0AB94IDU2</accession>
<evidence type="ECO:0000259" key="2">
    <source>
        <dbReference type="PROSITE" id="PS51648"/>
    </source>
</evidence>